<evidence type="ECO:0000313" key="2">
    <source>
        <dbReference type="EMBL" id="MPA74627.1"/>
    </source>
</evidence>
<name>A0A5B7C141_DAVIN</name>
<feature type="region of interest" description="Disordered" evidence="1">
    <location>
        <begin position="74"/>
        <end position="129"/>
    </location>
</feature>
<accession>A0A5B7C141</accession>
<organism evidence="2">
    <name type="scientific">Davidia involucrata</name>
    <name type="common">Dove tree</name>
    <dbReference type="NCBI Taxonomy" id="16924"/>
    <lineage>
        <taxon>Eukaryota</taxon>
        <taxon>Viridiplantae</taxon>
        <taxon>Streptophyta</taxon>
        <taxon>Embryophyta</taxon>
        <taxon>Tracheophyta</taxon>
        <taxon>Spermatophyta</taxon>
        <taxon>Magnoliopsida</taxon>
        <taxon>eudicotyledons</taxon>
        <taxon>Gunneridae</taxon>
        <taxon>Pentapetalae</taxon>
        <taxon>asterids</taxon>
        <taxon>Cornales</taxon>
        <taxon>Nyssaceae</taxon>
        <taxon>Davidia</taxon>
    </lineage>
</organism>
<proteinExistence type="predicted"/>
<protein>
    <submittedName>
        <fullName evidence="2">Uncharacterized protein</fullName>
    </submittedName>
</protein>
<evidence type="ECO:0000256" key="1">
    <source>
        <dbReference type="SAM" id="MobiDB-lite"/>
    </source>
</evidence>
<gene>
    <name evidence="2" type="ORF">Din_044068</name>
</gene>
<dbReference type="EMBL" id="GHES01044068">
    <property type="protein sequence ID" value="MPA74627.1"/>
    <property type="molecule type" value="Transcribed_RNA"/>
</dbReference>
<feature type="compositionally biased region" description="Polar residues" evidence="1">
    <location>
        <begin position="81"/>
        <end position="93"/>
    </location>
</feature>
<sequence length="129" mass="14032">MQESGLAQPAAVAVNSGGGWTRVFYSAHPYPSHPHGPPIPYQPDCLHAGSVVQNQTTASGNSRTVRLFGVNLECQPDESEPSTPDGSSLSSHGQAHYQYYPNADHASNRHNHMDINFSGDVNQMRYRQG</sequence>
<reference evidence="2" key="1">
    <citation type="submission" date="2019-08" db="EMBL/GenBank/DDBJ databases">
        <title>Reference gene set and small RNA set construction with multiple tissues from Davidia involucrata Baill.</title>
        <authorList>
            <person name="Yang H."/>
            <person name="Zhou C."/>
            <person name="Li G."/>
            <person name="Wang J."/>
            <person name="Gao P."/>
            <person name="Wang M."/>
            <person name="Wang R."/>
            <person name="Zhao Y."/>
        </authorList>
    </citation>
    <scope>NUCLEOTIDE SEQUENCE</scope>
    <source>
        <tissue evidence="2">Mixed with DoveR01_LX</tissue>
    </source>
</reference>
<dbReference type="AlphaFoldDB" id="A0A5B7C141"/>